<proteinExistence type="predicted"/>
<organism evidence="1">
    <name type="scientific">Planktothricoides raciborskii GIHE-MW2</name>
    <dbReference type="NCBI Taxonomy" id="2792601"/>
    <lineage>
        <taxon>Bacteria</taxon>
        <taxon>Bacillati</taxon>
        <taxon>Cyanobacteriota</taxon>
        <taxon>Cyanophyceae</taxon>
        <taxon>Oscillatoriophycideae</taxon>
        <taxon>Oscillatoriales</taxon>
        <taxon>Oscillatoriaceae</taxon>
        <taxon>Planktothricoides</taxon>
    </lineage>
</organism>
<dbReference type="Gene3D" id="3.40.50.300">
    <property type="entry name" value="P-loop containing nucleotide triphosphate hydrolases"/>
    <property type="match status" value="1"/>
</dbReference>
<dbReference type="InterPro" id="IPR025662">
    <property type="entry name" value="Sigma_54_int_dom_ATP-bd_1"/>
</dbReference>
<dbReference type="PROSITE" id="PS00675">
    <property type="entry name" value="SIGMA54_INTERACT_1"/>
    <property type="match status" value="1"/>
</dbReference>
<dbReference type="RefSeq" id="WP_054469405.1">
    <property type="nucleotide sequence ID" value="NZ_CP159837.1"/>
</dbReference>
<dbReference type="InterPro" id="IPR027417">
    <property type="entry name" value="P-loop_NTPase"/>
</dbReference>
<sequence>MTTIDQIIQQEPNPFDAETFWSGNFWQEDQNPEFVVESIHQEAIKAIGQTLDLISQDHRTRTLMLEGETGSGKTYLLGRLRRMLNPKAFFVYIEPFTASDYIWRHILRYTVDSLLEVPAGEQDSQLILWLKGLWGFKQRGLLDWLRGERLMVIKNLRAIYPAGIYNANEFFGVLYDLTNPKLKELACEWLRGDDLDEEQLKLLHVQHSIDTEDAAQKILANFGRIAAESKPIVLCFDQIDNIARLSDGHIDLQSLFSVNSVIHNQKLKNFLVIISIITDTWRQNAHRIQPTDKDRVDASIVLKKINLYEAETLWKSRLNRLYLQANPRPVSSIYPLSRDILEIKFPGGKTRPRNTLMLGRKLFQDYKLSLMENGHAVSRQNAEAGAEPLEILQAELIVEDSRPWTVPTLEALADEADAQVEKNGSNLATTAAFKLVWLRKFNQTVDRISRIRQYSSPELVTMLAEAIAAIQPVEIQPRFLSSSRTYASYSLSYQLSGKSTQVGVVWSEDLNMVKFCNLMKVCQEAIAENLCQNFYLIRSESVGNPTNQGYQLHQKLFSQPQHIHIIPALNSVHYLVTYHGLVNDAIAGELVVGDTTPNLAELESLIRESNILSNCQLLQELSLISVNSVAADPDNLLNVQEFILNRLMTQQCIARQRLIEESRSQFSPASESQVQGIIDRLCQENEKINILDPNAKIEEQLIYFAQ</sequence>
<reference evidence="1" key="1">
    <citation type="submission" date="2024-07" db="EMBL/GenBank/DDBJ databases">
        <authorList>
            <person name="Kim Y.J."/>
            <person name="Jeong J.Y."/>
        </authorList>
    </citation>
    <scope>NUCLEOTIDE SEQUENCE</scope>
    <source>
        <strain evidence="1">GIHE-MW2</strain>
    </source>
</reference>
<name>A0AAU8J8K8_9CYAN</name>
<dbReference type="AlphaFoldDB" id="A0AAU8J8K8"/>
<protein>
    <submittedName>
        <fullName evidence="1">P-loop NTPase fold protein</fullName>
    </submittedName>
</protein>
<accession>A0AAU8J8K8</accession>
<dbReference type="SUPFAM" id="SSF52540">
    <property type="entry name" value="P-loop containing nucleoside triphosphate hydrolases"/>
    <property type="match status" value="1"/>
</dbReference>
<dbReference type="EMBL" id="CP159837">
    <property type="protein sequence ID" value="XCM35162.1"/>
    <property type="molecule type" value="Genomic_DNA"/>
</dbReference>
<evidence type="ECO:0000313" key="1">
    <source>
        <dbReference type="EMBL" id="XCM35162.1"/>
    </source>
</evidence>
<gene>
    <name evidence="1" type="ORF">ABWT76_003821</name>
</gene>